<feature type="coiled-coil region" evidence="1">
    <location>
        <begin position="35"/>
        <end position="62"/>
    </location>
</feature>
<dbReference type="Proteomes" id="UP000317318">
    <property type="component" value="Chromosome"/>
</dbReference>
<sequence>MNSPSQDPLAGEIPSVLENYGVDTTTGRLLRQGDAKLMLKRMAEAEETIAEQERINREVTDRIELSVAEKRLELQYLIEFGVRASERQAFQVLLSEVAEHGGLTLREAAGLAHARMTAINQSSNGIDELSLDPDSPSLSAAVA</sequence>
<accession>A0A517R3D2</accession>
<gene>
    <name evidence="2" type="ORF">Pan189_27910</name>
</gene>
<dbReference type="AlphaFoldDB" id="A0A517R3D2"/>
<dbReference type="OrthoDB" id="279737at2"/>
<evidence type="ECO:0000313" key="2">
    <source>
        <dbReference type="EMBL" id="QDT38398.1"/>
    </source>
</evidence>
<reference evidence="2 3" key="1">
    <citation type="submission" date="2019-02" db="EMBL/GenBank/DDBJ databases">
        <title>Deep-cultivation of Planctomycetes and their phenomic and genomic characterization uncovers novel biology.</title>
        <authorList>
            <person name="Wiegand S."/>
            <person name="Jogler M."/>
            <person name="Boedeker C."/>
            <person name="Pinto D."/>
            <person name="Vollmers J."/>
            <person name="Rivas-Marin E."/>
            <person name="Kohn T."/>
            <person name="Peeters S.H."/>
            <person name="Heuer A."/>
            <person name="Rast P."/>
            <person name="Oberbeckmann S."/>
            <person name="Bunk B."/>
            <person name="Jeske O."/>
            <person name="Meyerdierks A."/>
            <person name="Storesund J.E."/>
            <person name="Kallscheuer N."/>
            <person name="Luecker S."/>
            <person name="Lage O.M."/>
            <person name="Pohl T."/>
            <person name="Merkel B.J."/>
            <person name="Hornburger P."/>
            <person name="Mueller R.-W."/>
            <person name="Bruemmer F."/>
            <person name="Labrenz M."/>
            <person name="Spormann A.M."/>
            <person name="Op den Camp H."/>
            <person name="Overmann J."/>
            <person name="Amann R."/>
            <person name="Jetten M.S.M."/>
            <person name="Mascher T."/>
            <person name="Medema M.H."/>
            <person name="Devos D.P."/>
            <person name="Kaster A.-K."/>
            <person name="Ovreas L."/>
            <person name="Rohde M."/>
            <person name="Galperin M.Y."/>
            <person name="Jogler C."/>
        </authorList>
    </citation>
    <scope>NUCLEOTIDE SEQUENCE [LARGE SCALE GENOMIC DNA]</scope>
    <source>
        <strain evidence="2 3">Pan189</strain>
    </source>
</reference>
<name>A0A517R3D2_9PLAN</name>
<dbReference type="EMBL" id="CP036268">
    <property type="protein sequence ID" value="QDT38398.1"/>
    <property type="molecule type" value="Genomic_DNA"/>
</dbReference>
<protein>
    <submittedName>
        <fullName evidence="2">Uncharacterized protein</fullName>
    </submittedName>
</protein>
<organism evidence="2 3">
    <name type="scientific">Stratiformator vulcanicus</name>
    <dbReference type="NCBI Taxonomy" id="2527980"/>
    <lineage>
        <taxon>Bacteria</taxon>
        <taxon>Pseudomonadati</taxon>
        <taxon>Planctomycetota</taxon>
        <taxon>Planctomycetia</taxon>
        <taxon>Planctomycetales</taxon>
        <taxon>Planctomycetaceae</taxon>
        <taxon>Stratiformator</taxon>
    </lineage>
</organism>
<keyword evidence="1" id="KW-0175">Coiled coil</keyword>
<keyword evidence="3" id="KW-1185">Reference proteome</keyword>
<evidence type="ECO:0000313" key="3">
    <source>
        <dbReference type="Proteomes" id="UP000317318"/>
    </source>
</evidence>
<dbReference type="KEGG" id="svp:Pan189_27910"/>
<proteinExistence type="predicted"/>
<dbReference type="RefSeq" id="WP_145364510.1">
    <property type="nucleotide sequence ID" value="NZ_CP036268.1"/>
</dbReference>
<evidence type="ECO:0000256" key="1">
    <source>
        <dbReference type="SAM" id="Coils"/>
    </source>
</evidence>